<dbReference type="AlphaFoldDB" id="A0A6A5SN01"/>
<dbReference type="EMBL" id="ML976071">
    <property type="protein sequence ID" value="KAF1939946.1"/>
    <property type="molecule type" value="Genomic_DNA"/>
</dbReference>
<name>A0A6A5SN01_9PLEO</name>
<evidence type="ECO:0000313" key="3">
    <source>
        <dbReference type="EMBL" id="KAF1939946.1"/>
    </source>
</evidence>
<gene>
    <name evidence="3" type="ORF">EJ02DRAFT_407390</name>
</gene>
<keyword evidence="4" id="KW-1185">Reference proteome</keyword>
<dbReference type="Gene3D" id="3.40.50.1460">
    <property type="match status" value="1"/>
</dbReference>
<proteinExistence type="predicted"/>
<feature type="compositionally biased region" description="Basic residues" evidence="1">
    <location>
        <begin position="349"/>
        <end position="359"/>
    </location>
</feature>
<feature type="region of interest" description="Disordered" evidence="1">
    <location>
        <begin position="349"/>
        <end position="392"/>
    </location>
</feature>
<feature type="domain" description="Peptidase C14 caspase" evidence="2">
    <location>
        <begin position="78"/>
        <end position="249"/>
    </location>
</feature>
<dbReference type="InterPro" id="IPR011600">
    <property type="entry name" value="Pept_C14_caspase"/>
</dbReference>
<dbReference type="OrthoDB" id="4760831at2759"/>
<feature type="compositionally biased region" description="Polar residues" evidence="1">
    <location>
        <begin position="1"/>
        <end position="10"/>
    </location>
</feature>
<organism evidence="3 4">
    <name type="scientific">Clathrospora elynae</name>
    <dbReference type="NCBI Taxonomy" id="706981"/>
    <lineage>
        <taxon>Eukaryota</taxon>
        <taxon>Fungi</taxon>
        <taxon>Dikarya</taxon>
        <taxon>Ascomycota</taxon>
        <taxon>Pezizomycotina</taxon>
        <taxon>Dothideomycetes</taxon>
        <taxon>Pleosporomycetidae</taxon>
        <taxon>Pleosporales</taxon>
        <taxon>Diademaceae</taxon>
        <taxon>Clathrospora</taxon>
    </lineage>
</organism>
<evidence type="ECO:0000313" key="4">
    <source>
        <dbReference type="Proteomes" id="UP000800038"/>
    </source>
</evidence>
<dbReference type="Pfam" id="PF00656">
    <property type="entry name" value="Peptidase_C14"/>
    <property type="match status" value="1"/>
</dbReference>
<protein>
    <recommendedName>
        <fullName evidence="2">Peptidase C14 caspase domain-containing protein</fullName>
    </recommendedName>
</protein>
<feature type="region of interest" description="Disordered" evidence="1">
    <location>
        <begin position="1"/>
        <end position="31"/>
    </location>
</feature>
<evidence type="ECO:0000259" key="2">
    <source>
        <dbReference type="Pfam" id="PF00656"/>
    </source>
</evidence>
<reference evidence="3" key="1">
    <citation type="journal article" date="2020" name="Stud. Mycol.">
        <title>101 Dothideomycetes genomes: a test case for predicting lifestyles and emergence of pathogens.</title>
        <authorList>
            <person name="Haridas S."/>
            <person name="Albert R."/>
            <person name="Binder M."/>
            <person name="Bloem J."/>
            <person name="Labutti K."/>
            <person name="Salamov A."/>
            <person name="Andreopoulos B."/>
            <person name="Baker S."/>
            <person name="Barry K."/>
            <person name="Bills G."/>
            <person name="Bluhm B."/>
            <person name="Cannon C."/>
            <person name="Castanera R."/>
            <person name="Culley D."/>
            <person name="Daum C."/>
            <person name="Ezra D."/>
            <person name="Gonzalez J."/>
            <person name="Henrissat B."/>
            <person name="Kuo A."/>
            <person name="Liang C."/>
            <person name="Lipzen A."/>
            <person name="Lutzoni F."/>
            <person name="Magnuson J."/>
            <person name="Mondo S."/>
            <person name="Nolan M."/>
            <person name="Ohm R."/>
            <person name="Pangilinan J."/>
            <person name="Park H.-J."/>
            <person name="Ramirez L."/>
            <person name="Alfaro M."/>
            <person name="Sun H."/>
            <person name="Tritt A."/>
            <person name="Yoshinaga Y."/>
            <person name="Zwiers L.-H."/>
            <person name="Turgeon B."/>
            <person name="Goodwin S."/>
            <person name="Spatafora J."/>
            <person name="Crous P."/>
            <person name="Grigoriev I."/>
        </authorList>
    </citation>
    <scope>NUCLEOTIDE SEQUENCE</scope>
    <source>
        <strain evidence="3">CBS 161.51</strain>
    </source>
</reference>
<dbReference type="Proteomes" id="UP000800038">
    <property type="component" value="Unassembled WGS sequence"/>
</dbReference>
<sequence length="392" mass="44861">MSEQNTTTSRETQHCTDAPTDVTTPDDKDKIDQSAKRGWFEGAVKKTLNIPSGYVKVAVLVLRWHEDIDDYAAGHTTERLKDLFSGRLGYSYKEVKLGTQKNPQNTLRTAISNHIDEHDGPNNLLIVFYTGHGLVQLTRGKTKTQKDRFFATAYWNTAEEPFLEKSTEADVLAILDCCFASNAHKGQSNERRTYELLAACGKDDTTPGPGTNSFTNAFIQTIEKLLDQDSCGSFTTTKLLDEMNGRQPRPKLLNRLHKDDNRHVHLARLDESYAKENERRFQERPPEKANLKLRFSLEKPDASRDQLEKLGENLPRAFDAAGIPLRWIEWVKMEQRDPVQIFRHAVKHVTRNQRNQRHRSNPEMVHQQEASPDTRKRTRAEASSLPASKRRV</sequence>
<accession>A0A6A5SN01</accession>
<dbReference type="GO" id="GO:0004197">
    <property type="term" value="F:cysteine-type endopeptidase activity"/>
    <property type="evidence" value="ECO:0007669"/>
    <property type="project" value="InterPro"/>
</dbReference>
<evidence type="ECO:0000256" key="1">
    <source>
        <dbReference type="SAM" id="MobiDB-lite"/>
    </source>
</evidence>
<dbReference type="GO" id="GO:0006508">
    <property type="term" value="P:proteolysis"/>
    <property type="evidence" value="ECO:0007669"/>
    <property type="project" value="InterPro"/>
</dbReference>